<dbReference type="EMBL" id="JAIHNG010000088">
    <property type="protein sequence ID" value="KAI5960494.1"/>
    <property type="molecule type" value="Genomic_DNA"/>
</dbReference>
<dbReference type="SMART" id="SM01385">
    <property type="entry name" value="DSS1_SEM1"/>
    <property type="match status" value="1"/>
</dbReference>
<dbReference type="Pfam" id="PF05160">
    <property type="entry name" value="DSS1_SEM1"/>
    <property type="match status" value="1"/>
</dbReference>
<dbReference type="PANTHER" id="PTHR16771">
    <property type="entry name" value="26 PROTEASOME COMPLEX SUBUNIT DSS1"/>
    <property type="match status" value="1"/>
</dbReference>
<name>A0AAD5BGR1_9ASCO</name>
<dbReference type="Proteomes" id="UP001204833">
    <property type="component" value="Unassembled WGS sequence"/>
</dbReference>
<sequence>MSATEQKVPQETQAPAAEESIIRSLEEDDEFEDFPDNDSKWVADAKLKEEALWEQDWDDDDNQDEFSQKLREELIKSQKTAN</sequence>
<comment type="subcellular location">
    <subcellularLocation>
        <location evidence="2">Nucleus</location>
    </subcellularLocation>
</comment>
<keyword evidence="5" id="KW-1185">Reference proteome</keyword>
<evidence type="ECO:0000313" key="5">
    <source>
        <dbReference type="Proteomes" id="UP001204833"/>
    </source>
</evidence>
<organism evidence="4 5">
    <name type="scientific">Candida theae</name>
    <dbReference type="NCBI Taxonomy" id="1198502"/>
    <lineage>
        <taxon>Eukaryota</taxon>
        <taxon>Fungi</taxon>
        <taxon>Dikarya</taxon>
        <taxon>Ascomycota</taxon>
        <taxon>Saccharomycotina</taxon>
        <taxon>Pichiomycetes</taxon>
        <taxon>Debaryomycetaceae</taxon>
        <taxon>Candida/Lodderomyces clade</taxon>
        <taxon>Candida</taxon>
    </lineage>
</organism>
<evidence type="ECO:0000256" key="1">
    <source>
        <dbReference type="ARBA" id="ARBA00034491"/>
    </source>
</evidence>
<dbReference type="GO" id="GO:0008541">
    <property type="term" value="C:proteasome regulatory particle, lid subcomplex"/>
    <property type="evidence" value="ECO:0007669"/>
    <property type="project" value="UniProtKB-UniRule"/>
</dbReference>
<evidence type="ECO:0000256" key="2">
    <source>
        <dbReference type="RuleBase" id="RU369057"/>
    </source>
</evidence>
<keyword evidence="2" id="KW-0539">Nucleus</keyword>
<dbReference type="GeneID" id="76149948"/>
<comment type="caution">
    <text evidence="4">The sequence shown here is derived from an EMBL/GenBank/DDBJ whole genome shotgun (WGS) entry which is preliminary data.</text>
</comment>
<feature type="compositionally biased region" description="Polar residues" evidence="3">
    <location>
        <begin position="1"/>
        <end position="13"/>
    </location>
</feature>
<dbReference type="GO" id="GO:0000724">
    <property type="term" value="P:double-strand break repair via homologous recombination"/>
    <property type="evidence" value="ECO:0007669"/>
    <property type="project" value="TreeGrafter"/>
</dbReference>
<dbReference type="GO" id="GO:0043248">
    <property type="term" value="P:proteasome assembly"/>
    <property type="evidence" value="ECO:0007669"/>
    <property type="project" value="UniProtKB-UniRule"/>
</dbReference>
<feature type="region of interest" description="Disordered" evidence="3">
    <location>
        <begin position="1"/>
        <end position="39"/>
    </location>
</feature>
<protein>
    <recommendedName>
        <fullName evidence="2">26S proteasome complex subunit SEM1</fullName>
    </recommendedName>
</protein>
<dbReference type="InterPro" id="IPR007834">
    <property type="entry name" value="DSS1_SEM1"/>
</dbReference>
<keyword evidence="2" id="KW-0647">Proteasome</keyword>
<gene>
    <name evidence="4" type="ORF">KGF57_001889</name>
</gene>
<feature type="compositionally biased region" description="Acidic residues" evidence="3">
    <location>
        <begin position="26"/>
        <end position="36"/>
    </location>
</feature>
<dbReference type="RefSeq" id="XP_051609564.1">
    <property type="nucleotide sequence ID" value="XM_051751142.1"/>
</dbReference>
<evidence type="ECO:0000313" key="4">
    <source>
        <dbReference type="EMBL" id="KAI5960494.1"/>
    </source>
</evidence>
<accession>A0AAD5BGR1</accession>
<dbReference type="GO" id="GO:0006406">
    <property type="term" value="P:mRNA export from nucleus"/>
    <property type="evidence" value="ECO:0007669"/>
    <property type="project" value="UniProtKB-UniRule"/>
</dbReference>
<dbReference type="AlphaFoldDB" id="A0AAD5BGR1"/>
<dbReference type="GO" id="GO:0005634">
    <property type="term" value="C:nucleus"/>
    <property type="evidence" value="ECO:0007669"/>
    <property type="project" value="UniProtKB-SubCell"/>
</dbReference>
<comment type="similarity">
    <text evidence="1 2">Belongs to the DSS1/SEM1 family.</text>
</comment>
<evidence type="ECO:0000256" key="3">
    <source>
        <dbReference type="SAM" id="MobiDB-lite"/>
    </source>
</evidence>
<dbReference type="PANTHER" id="PTHR16771:SF0">
    <property type="entry name" value="26S PROTEASOME COMPLEX SUBUNIT SEM1"/>
    <property type="match status" value="1"/>
</dbReference>
<proteinExistence type="inferred from homology"/>
<comment type="function">
    <text evidence="2">Component of the 26S proteasome, a multiprotein complex involved in the ATP-dependent degradation of ubiquitinated proteins.</text>
</comment>
<reference evidence="4 5" key="1">
    <citation type="journal article" date="2022" name="DNA Res.">
        <title>Genome analysis of five recently described species of the CUG-Ser clade uncovers Candida theae as a new hybrid lineage with pathogenic potential in the Candida parapsilosis species complex.</title>
        <authorList>
            <person name="Mixao V."/>
            <person name="Del Olmo V."/>
            <person name="Hegedusova E."/>
            <person name="Saus E."/>
            <person name="Pryszcz L."/>
            <person name="Cillingova A."/>
            <person name="Nosek J."/>
            <person name="Gabaldon T."/>
        </authorList>
    </citation>
    <scope>NUCLEOTIDE SEQUENCE [LARGE SCALE GENOMIC DNA]</scope>
    <source>
        <strain evidence="4 5">CBS 12239</strain>
    </source>
</reference>